<comment type="caution">
    <text evidence="1">The sequence shown here is derived from an EMBL/GenBank/DDBJ whole genome shotgun (WGS) entry which is preliminary data.</text>
</comment>
<protein>
    <submittedName>
        <fullName evidence="1">Uncharacterized protein</fullName>
    </submittedName>
</protein>
<evidence type="ECO:0000313" key="1">
    <source>
        <dbReference type="EMBL" id="KAJ9055751.1"/>
    </source>
</evidence>
<gene>
    <name evidence="1" type="ORF">DSO57_1000609</name>
</gene>
<name>A0ACC2S0C9_9FUNG</name>
<accession>A0ACC2S0C9</accession>
<proteinExistence type="predicted"/>
<reference evidence="1" key="1">
    <citation type="submission" date="2022-04" db="EMBL/GenBank/DDBJ databases">
        <title>Genome of the entomopathogenic fungus Entomophthora muscae.</title>
        <authorList>
            <person name="Elya C."/>
            <person name="Lovett B.R."/>
            <person name="Lee E."/>
            <person name="Macias A.M."/>
            <person name="Hajek A.E."/>
            <person name="De Bivort B.L."/>
            <person name="Kasson M.T."/>
            <person name="De Fine Licht H.H."/>
            <person name="Stajich J.E."/>
        </authorList>
    </citation>
    <scope>NUCLEOTIDE SEQUENCE</scope>
    <source>
        <strain evidence="1">Berkeley</strain>
    </source>
</reference>
<keyword evidence="2" id="KW-1185">Reference proteome</keyword>
<organism evidence="1 2">
    <name type="scientific">Entomophthora muscae</name>
    <dbReference type="NCBI Taxonomy" id="34485"/>
    <lineage>
        <taxon>Eukaryota</taxon>
        <taxon>Fungi</taxon>
        <taxon>Fungi incertae sedis</taxon>
        <taxon>Zoopagomycota</taxon>
        <taxon>Entomophthoromycotina</taxon>
        <taxon>Entomophthoromycetes</taxon>
        <taxon>Entomophthorales</taxon>
        <taxon>Entomophthoraceae</taxon>
        <taxon>Entomophthora</taxon>
    </lineage>
</organism>
<sequence>MSATWARKTAKMMIKKKTRTEKKIVEEKTLTASSNQSSPPIDPDPNISDCNDCLLDQEACPKRYLPDKEEINEDLLHRVLAVNTVIRKKEICTESLPSQEAVDTVSIPYTEQLYAPYTEVAHKSDSVKKLSQLLRLVQVSTNLDTLKSLKPELTIVLESFIAQFKGLEIHKVTKITSLHYKERHNCTYIELIVHKLRVRAILDYGAPGNIVSTRLVKKLKLEPDLDYNKGFGTTGPDITKALGSYSSLPLCFGKLVVTIPAIVLQNESYNILIGTSFMATYGTIINHQEDTFRILGHSVPMFYYGDRPRDLPTKKVYYINMDYSDGDIPVAYTLRQRKIKVLSLATKEYKGIPLYSSSEFSIQTSSQVINNTGLSLSFPKGIHGEVSGLYNGSQLEP</sequence>
<dbReference type="Proteomes" id="UP001165960">
    <property type="component" value="Unassembled WGS sequence"/>
</dbReference>
<evidence type="ECO:0000313" key="2">
    <source>
        <dbReference type="Proteomes" id="UP001165960"/>
    </source>
</evidence>
<dbReference type="EMBL" id="QTSX02006391">
    <property type="protein sequence ID" value="KAJ9055751.1"/>
    <property type="molecule type" value="Genomic_DNA"/>
</dbReference>